<sequence length="732" mass="82061">MKEWPVTDSASNLAAASADELESAPTAAPLVALTSPDRFINRELSWLAFNYRVLDEAWNVKHPLLERLRFLSISANNLDEFYMVRVAGLRGQVRAGVETLSYDGLTPAQQLAAINAMAGKLMADQQRCWIDLNHEMRSAGVFVLQPDELRSDELTWLSGRFLDTIFPVLTPLAIDPAHPFPFLPNLGFAIVLQLKRKSDGQMMKALLPLPSQIERFIRLPGDDIRFVSLENVVGLFFDRLFPNYELTGKGLFRLIRDSDMEIEEEAEDLVRLFESALKRRRKGVVIRLKIDSAMPEDLRRFVVEEMEASPTDVVVVDGILGLADTKQLITDDRPDLKFPPYNPRFPERIRDFGGDCFAAIRSKDIVVHHPYESFDVVVQFLRQAAQDPAVVAIKQTLYRTSNDSPIVKALVEAAEAGKVVTALVELKARFDEAANIKWARDLERAGVQVVYGFLELKTHAKISLVVRREPSGQLVTYTHFGTGNYHPITARIYTDLSYFTADPVLGRDAAYLFNFLTGYARPEHLVKLAASPDTLRPTLLRLIEEEIEHARAGRPAEIWAKMNSVVDPDIIDALYRASQAGVQIELVVRGICCLRPGVPGLSENIQVKSIVGRFLEHSRIVCFGAGHEIPSNHTKVFISSADWMPRNLDRRVETLVPILNPTVHAQILDQIMIANLKDEAQSWDLRPDGSFVRIHAKDGGFSAHNYFMTNPSLSGRGKALKTGQAPRLVLDE</sequence>
<feature type="binding site" evidence="6">
    <location>
        <position position="493"/>
    </location>
    <ligand>
        <name>ATP</name>
        <dbReference type="ChEBI" id="CHEBI:30616"/>
    </ligand>
</feature>
<keyword evidence="4 6" id="KW-0418">Kinase</keyword>
<feature type="active site" description="Phosphohistidine intermediate" evidence="6">
    <location>
        <position position="459"/>
    </location>
</feature>
<comment type="function">
    <text evidence="6 7">Catalyzes the reversible transfer of the terminal phosphate of ATP to form a long-chain polyphosphate (polyP).</text>
</comment>
<accession>A0A317E1U9</accession>
<comment type="PTM">
    <text evidence="6 7">An intermediate of this reaction is the autophosphorylated ppk in which a phosphate is covalently linked to a histidine residue through a N-P bond.</text>
</comment>
<dbReference type="GO" id="GO:0008976">
    <property type="term" value="F:polyphosphate kinase activity"/>
    <property type="evidence" value="ECO:0007669"/>
    <property type="project" value="UniProtKB-UniRule"/>
</dbReference>
<evidence type="ECO:0000259" key="8">
    <source>
        <dbReference type="Pfam" id="PF02503"/>
    </source>
</evidence>
<evidence type="ECO:0000259" key="11">
    <source>
        <dbReference type="Pfam" id="PF17941"/>
    </source>
</evidence>
<comment type="cofactor">
    <cofactor evidence="6">
        <name>Mg(2+)</name>
        <dbReference type="ChEBI" id="CHEBI:18420"/>
    </cofactor>
</comment>
<gene>
    <name evidence="6" type="primary">ppk</name>
    <name evidence="12" type="ORF">DKG74_17880</name>
</gene>
<evidence type="ECO:0000256" key="5">
    <source>
        <dbReference type="ARBA" id="ARBA00022840"/>
    </source>
</evidence>
<dbReference type="Gene3D" id="3.30.1840.10">
    <property type="entry name" value="Polyphosphate kinase middle domain"/>
    <property type="match status" value="1"/>
</dbReference>
<dbReference type="EC" id="2.7.4.1" evidence="6 7"/>
<dbReference type="InterPro" id="IPR025200">
    <property type="entry name" value="PPK_C_dom2"/>
</dbReference>
<dbReference type="NCBIfam" id="NF003921">
    <property type="entry name" value="PRK05443.2-2"/>
    <property type="match status" value="1"/>
</dbReference>
<keyword evidence="5 6" id="KW-0067">ATP-binding</keyword>
<dbReference type="AlphaFoldDB" id="A0A317E1U9"/>
<dbReference type="Gene3D" id="1.20.58.310">
    <property type="entry name" value="Polyphosphate kinase N-terminal domain"/>
    <property type="match status" value="1"/>
</dbReference>
<feature type="binding site" evidence="6">
    <location>
        <position position="617"/>
    </location>
    <ligand>
        <name>ATP</name>
        <dbReference type="ChEBI" id="CHEBI:30616"/>
    </ligand>
</feature>
<comment type="caution">
    <text evidence="12">The sequence shown here is derived from an EMBL/GenBank/DDBJ whole genome shotgun (WGS) entry which is preliminary data.</text>
</comment>
<feature type="domain" description="Polyphosphate kinase C-terminal" evidence="10">
    <location>
        <begin position="528"/>
        <end position="697"/>
    </location>
</feature>
<dbReference type="GO" id="GO:0046872">
    <property type="term" value="F:metal ion binding"/>
    <property type="evidence" value="ECO:0007669"/>
    <property type="project" value="UniProtKB-KW"/>
</dbReference>
<feature type="domain" description="Polyphosphate kinase middle" evidence="8">
    <location>
        <begin position="154"/>
        <end position="328"/>
    </location>
</feature>
<dbReference type="GO" id="GO:0009358">
    <property type="term" value="C:polyphosphate kinase complex"/>
    <property type="evidence" value="ECO:0007669"/>
    <property type="project" value="InterPro"/>
</dbReference>
<dbReference type="PIRSF" id="PIRSF015589">
    <property type="entry name" value="PP_kinase"/>
    <property type="match status" value="1"/>
</dbReference>
<keyword evidence="6" id="KW-0460">Magnesium</keyword>
<keyword evidence="6" id="KW-0479">Metal-binding</keyword>
<comment type="similarity">
    <text evidence="6 7">Belongs to the polyphosphate kinase 1 (PPK1) family.</text>
</comment>
<dbReference type="NCBIfam" id="TIGR03705">
    <property type="entry name" value="poly_P_kin"/>
    <property type="match status" value="1"/>
</dbReference>
<dbReference type="Pfam" id="PF02503">
    <property type="entry name" value="PP_kinase"/>
    <property type="match status" value="1"/>
</dbReference>
<dbReference type="GO" id="GO:0006799">
    <property type="term" value="P:polyphosphate biosynthetic process"/>
    <property type="evidence" value="ECO:0007669"/>
    <property type="project" value="UniProtKB-UniRule"/>
</dbReference>
<protein>
    <recommendedName>
        <fullName evidence="6 7">Polyphosphate kinase</fullName>
        <ecNumber evidence="6 7">2.7.4.1</ecNumber>
    </recommendedName>
    <alternativeName>
        <fullName evidence="6">ATP-polyphosphate phosphotransferase</fullName>
    </alternativeName>
    <alternativeName>
        <fullName evidence="6">Polyphosphoric acid kinase</fullName>
    </alternativeName>
</protein>
<dbReference type="NCBIfam" id="NF003917">
    <property type="entry name" value="PRK05443.1-1"/>
    <property type="match status" value="1"/>
</dbReference>
<organism evidence="12 13">
    <name type="scientific">Zavarzinia aquatilis</name>
    <dbReference type="NCBI Taxonomy" id="2211142"/>
    <lineage>
        <taxon>Bacteria</taxon>
        <taxon>Pseudomonadati</taxon>
        <taxon>Pseudomonadota</taxon>
        <taxon>Alphaproteobacteria</taxon>
        <taxon>Rhodospirillales</taxon>
        <taxon>Zavarziniaceae</taxon>
        <taxon>Zavarzinia</taxon>
    </lineage>
</organism>
<dbReference type="NCBIfam" id="NF003918">
    <property type="entry name" value="PRK05443.1-2"/>
    <property type="match status" value="1"/>
</dbReference>
<dbReference type="PANTHER" id="PTHR30218">
    <property type="entry name" value="POLYPHOSPHATE KINASE"/>
    <property type="match status" value="1"/>
</dbReference>
<dbReference type="CDD" id="cd09168">
    <property type="entry name" value="PLDc_PaPPK1_C2_like"/>
    <property type="match status" value="1"/>
</dbReference>
<evidence type="ECO:0000256" key="6">
    <source>
        <dbReference type="HAMAP-Rule" id="MF_00347"/>
    </source>
</evidence>
<dbReference type="SUPFAM" id="SSF140356">
    <property type="entry name" value="PPK N-terminal domain-like"/>
    <property type="match status" value="1"/>
</dbReference>
<comment type="catalytic activity">
    <reaction evidence="6 7">
        <text>[phosphate](n) + ATP = [phosphate](n+1) + ADP</text>
        <dbReference type="Rhea" id="RHEA:19573"/>
        <dbReference type="Rhea" id="RHEA-COMP:9859"/>
        <dbReference type="Rhea" id="RHEA-COMP:14280"/>
        <dbReference type="ChEBI" id="CHEBI:16838"/>
        <dbReference type="ChEBI" id="CHEBI:30616"/>
        <dbReference type="ChEBI" id="CHEBI:456216"/>
        <dbReference type="EC" id="2.7.4.1"/>
    </reaction>
</comment>
<keyword evidence="1 6" id="KW-0597">Phosphoprotein</keyword>
<dbReference type="InterPro" id="IPR003414">
    <property type="entry name" value="PP_kinase"/>
</dbReference>
<evidence type="ECO:0000259" key="9">
    <source>
        <dbReference type="Pfam" id="PF13089"/>
    </source>
</evidence>
<dbReference type="CDD" id="cd09165">
    <property type="entry name" value="PLDc_PaPPK1_C1_like"/>
    <property type="match status" value="1"/>
</dbReference>
<evidence type="ECO:0000259" key="10">
    <source>
        <dbReference type="Pfam" id="PF13090"/>
    </source>
</evidence>
<evidence type="ECO:0000256" key="3">
    <source>
        <dbReference type="ARBA" id="ARBA00022741"/>
    </source>
</evidence>
<dbReference type="SUPFAM" id="SSF143724">
    <property type="entry name" value="PHP14-like"/>
    <property type="match status" value="1"/>
</dbReference>
<dbReference type="InterPro" id="IPR024953">
    <property type="entry name" value="PP_kinase_middle"/>
</dbReference>
<name>A0A317E1U9_9PROT</name>
<dbReference type="Pfam" id="PF13090">
    <property type="entry name" value="PP_kinase_C"/>
    <property type="match status" value="1"/>
</dbReference>
<feature type="binding site" evidence="6">
    <location>
        <position position="77"/>
    </location>
    <ligand>
        <name>ATP</name>
        <dbReference type="ChEBI" id="CHEBI:30616"/>
    </ligand>
</feature>
<dbReference type="NCBIfam" id="NF003919">
    <property type="entry name" value="PRK05443.1-4"/>
    <property type="match status" value="1"/>
</dbReference>
<feature type="domain" description="Polyphosphate kinase N-terminal" evidence="9">
    <location>
        <begin position="39"/>
        <end position="143"/>
    </location>
</feature>
<dbReference type="HAMAP" id="MF_00347">
    <property type="entry name" value="Polyphosphate_kinase"/>
    <property type="match status" value="1"/>
</dbReference>
<dbReference type="InterPro" id="IPR036832">
    <property type="entry name" value="PPK_N_dom_sf"/>
</dbReference>
<evidence type="ECO:0000313" key="12">
    <source>
        <dbReference type="EMBL" id="PWR19343.1"/>
    </source>
</evidence>
<dbReference type="Gene3D" id="3.30.870.10">
    <property type="entry name" value="Endonuclease Chain A"/>
    <property type="match status" value="2"/>
</dbReference>
<dbReference type="Proteomes" id="UP000245461">
    <property type="component" value="Unassembled WGS sequence"/>
</dbReference>
<feature type="domain" description="Polyphosphate kinase C-terminal" evidence="11">
    <location>
        <begin position="356"/>
        <end position="521"/>
    </location>
</feature>
<feature type="binding site" evidence="6">
    <location>
        <position position="589"/>
    </location>
    <ligand>
        <name>ATP</name>
        <dbReference type="ChEBI" id="CHEBI:30616"/>
    </ligand>
</feature>
<proteinExistence type="inferred from homology"/>
<dbReference type="GO" id="GO:0005524">
    <property type="term" value="F:ATP binding"/>
    <property type="evidence" value="ECO:0007669"/>
    <property type="project" value="UniProtKB-KW"/>
</dbReference>
<dbReference type="SUPFAM" id="SSF56024">
    <property type="entry name" value="Phospholipase D/nuclease"/>
    <property type="match status" value="2"/>
</dbReference>
<dbReference type="Pfam" id="PF13089">
    <property type="entry name" value="PP_kinase_N"/>
    <property type="match status" value="1"/>
</dbReference>
<feature type="binding site" evidence="6">
    <location>
        <position position="399"/>
    </location>
    <ligand>
        <name>Mg(2+)</name>
        <dbReference type="ChEBI" id="CHEBI:18420"/>
    </ligand>
</feature>
<dbReference type="EMBL" id="QGLE01000012">
    <property type="protein sequence ID" value="PWR19343.1"/>
    <property type="molecule type" value="Genomic_DNA"/>
</dbReference>
<dbReference type="Pfam" id="PF17941">
    <property type="entry name" value="PP_kinase_C_1"/>
    <property type="match status" value="1"/>
</dbReference>
<keyword evidence="3 6" id="KW-0547">Nucleotide-binding</keyword>
<keyword evidence="13" id="KW-1185">Reference proteome</keyword>
<keyword evidence="2 6" id="KW-0808">Transferase</keyword>
<evidence type="ECO:0000256" key="2">
    <source>
        <dbReference type="ARBA" id="ARBA00022679"/>
    </source>
</evidence>
<feature type="binding site" evidence="6">
    <location>
        <position position="429"/>
    </location>
    <ligand>
        <name>Mg(2+)</name>
        <dbReference type="ChEBI" id="CHEBI:18420"/>
    </ligand>
</feature>
<dbReference type="InterPro" id="IPR036830">
    <property type="entry name" value="PP_kinase_middle_dom_sf"/>
</dbReference>
<evidence type="ECO:0000256" key="4">
    <source>
        <dbReference type="ARBA" id="ARBA00022777"/>
    </source>
</evidence>
<evidence type="ECO:0000313" key="13">
    <source>
        <dbReference type="Proteomes" id="UP000245461"/>
    </source>
</evidence>
<evidence type="ECO:0000256" key="1">
    <source>
        <dbReference type="ARBA" id="ARBA00022553"/>
    </source>
</evidence>
<evidence type="ECO:0000256" key="7">
    <source>
        <dbReference type="RuleBase" id="RU003800"/>
    </source>
</evidence>
<reference evidence="12 13" key="1">
    <citation type="submission" date="2018-05" db="EMBL/GenBank/DDBJ databases">
        <title>Zavarzinia sp. HR-AS.</title>
        <authorList>
            <person name="Lee Y."/>
            <person name="Jeon C.O."/>
        </authorList>
    </citation>
    <scope>NUCLEOTIDE SEQUENCE [LARGE SCALE GENOMIC DNA]</scope>
    <source>
        <strain evidence="12 13">HR-AS</strain>
    </source>
</reference>
<dbReference type="InterPro" id="IPR041108">
    <property type="entry name" value="PP_kinase_C_1"/>
</dbReference>
<dbReference type="PANTHER" id="PTHR30218:SF0">
    <property type="entry name" value="POLYPHOSPHATE KINASE"/>
    <property type="match status" value="1"/>
</dbReference>
<dbReference type="InterPro" id="IPR025198">
    <property type="entry name" value="PPK_N_dom"/>
</dbReference>
<dbReference type="OrthoDB" id="9761456at2"/>